<evidence type="ECO:0000313" key="10">
    <source>
        <dbReference type="EMBL" id="KAJ1140722.1"/>
    </source>
</evidence>
<comment type="subcellular location">
    <subcellularLocation>
        <location evidence="1">Membrane</location>
        <topology evidence="1">Multi-pass membrane protein</topology>
    </subcellularLocation>
</comment>
<protein>
    <recommendedName>
        <fullName evidence="12">Calcium homeostasis modulator protein 3</fullName>
    </recommendedName>
</protein>
<gene>
    <name evidence="10" type="ORF">NDU88_007066</name>
</gene>
<dbReference type="GO" id="GO:0005261">
    <property type="term" value="F:monoatomic cation channel activity"/>
    <property type="evidence" value="ECO:0007669"/>
    <property type="project" value="TreeGrafter"/>
</dbReference>
<evidence type="ECO:0000256" key="2">
    <source>
        <dbReference type="ARBA" id="ARBA00008497"/>
    </source>
</evidence>
<evidence type="ECO:0000256" key="9">
    <source>
        <dbReference type="SAM" id="Phobius"/>
    </source>
</evidence>
<keyword evidence="7 9" id="KW-0472">Membrane</keyword>
<dbReference type="Proteomes" id="UP001066276">
    <property type="component" value="Chromosome 6"/>
</dbReference>
<dbReference type="GO" id="GO:0005886">
    <property type="term" value="C:plasma membrane"/>
    <property type="evidence" value="ECO:0007669"/>
    <property type="project" value="TreeGrafter"/>
</dbReference>
<comment type="caution">
    <text evidence="10">The sequence shown here is derived from an EMBL/GenBank/DDBJ whole genome shotgun (WGS) entry which is preliminary data.</text>
</comment>
<keyword evidence="8" id="KW-0407">Ion channel</keyword>
<feature type="transmembrane region" description="Helical" evidence="9">
    <location>
        <begin position="92"/>
        <end position="115"/>
    </location>
</feature>
<dbReference type="EMBL" id="JANPWB010000010">
    <property type="protein sequence ID" value="KAJ1140722.1"/>
    <property type="molecule type" value="Genomic_DNA"/>
</dbReference>
<dbReference type="AlphaFoldDB" id="A0AAV7QML9"/>
<dbReference type="GO" id="GO:1904669">
    <property type="term" value="P:ATP export"/>
    <property type="evidence" value="ECO:0007669"/>
    <property type="project" value="UniProtKB-ARBA"/>
</dbReference>
<sequence length="340" mass="39535">MEKFRMIFQYFQSNSESVMNGICALLALASVKIYTSFDFNCPCLPRYNMMYGMGIMFVPPTIFFLCGMLVNRQTVIMLEEWRRPTGRRKKNLAIVRYMCTSVIQRAMIAPVVWIIVTLLDGKCFICAFSESIDAERFSGFANKTPLEVLVLLSKVPCKDDELMRNLTSRKAVSRFLRCWSQALGWSILLFLIVLAFLARSLKPCFNQTAFLQTRYWSNYIDLEQKVFDETCCEHARGFAHKCIVYFFESMQNEMRLRNFKAKVPEEEEEEEGDQVRGITDLDQMNSLLKTWHEDKPPLDISPAARRQHCRSDKSLCLGGYSECNGWYFSQEPRKAKHTDV</sequence>
<keyword evidence="3" id="KW-0813">Transport</keyword>
<evidence type="ECO:0000256" key="7">
    <source>
        <dbReference type="ARBA" id="ARBA00023136"/>
    </source>
</evidence>
<dbReference type="InterPro" id="IPR029569">
    <property type="entry name" value="CALHM"/>
</dbReference>
<evidence type="ECO:0008006" key="12">
    <source>
        <dbReference type="Google" id="ProtNLM"/>
    </source>
</evidence>
<comment type="similarity">
    <text evidence="2">Belongs to the CALHM family.</text>
</comment>
<evidence type="ECO:0000256" key="8">
    <source>
        <dbReference type="ARBA" id="ARBA00023303"/>
    </source>
</evidence>
<reference evidence="10" key="1">
    <citation type="journal article" date="2022" name="bioRxiv">
        <title>Sequencing and chromosome-scale assembly of the giantPleurodeles waltlgenome.</title>
        <authorList>
            <person name="Brown T."/>
            <person name="Elewa A."/>
            <person name="Iarovenko S."/>
            <person name="Subramanian E."/>
            <person name="Araus A.J."/>
            <person name="Petzold A."/>
            <person name="Susuki M."/>
            <person name="Suzuki K.-i.T."/>
            <person name="Hayashi T."/>
            <person name="Toyoda A."/>
            <person name="Oliveira C."/>
            <person name="Osipova E."/>
            <person name="Leigh N.D."/>
            <person name="Simon A."/>
            <person name="Yun M.H."/>
        </authorList>
    </citation>
    <scope>NUCLEOTIDE SEQUENCE</scope>
    <source>
        <strain evidence="10">20211129_DDA</strain>
        <tissue evidence="10">Liver</tissue>
    </source>
</reference>
<dbReference type="PANTHER" id="PTHR32261">
    <property type="entry name" value="CALCIUM HOMEOSTASIS MODULATOR PROTEIN"/>
    <property type="match status" value="1"/>
</dbReference>
<evidence type="ECO:0000256" key="4">
    <source>
        <dbReference type="ARBA" id="ARBA00022692"/>
    </source>
</evidence>
<evidence type="ECO:0000256" key="5">
    <source>
        <dbReference type="ARBA" id="ARBA00022989"/>
    </source>
</evidence>
<organism evidence="10 11">
    <name type="scientific">Pleurodeles waltl</name>
    <name type="common">Iberian ribbed newt</name>
    <dbReference type="NCBI Taxonomy" id="8319"/>
    <lineage>
        <taxon>Eukaryota</taxon>
        <taxon>Metazoa</taxon>
        <taxon>Chordata</taxon>
        <taxon>Craniata</taxon>
        <taxon>Vertebrata</taxon>
        <taxon>Euteleostomi</taxon>
        <taxon>Amphibia</taxon>
        <taxon>Batrachia</taxon>
        <taxon>Caudata</taxon>
        <taxon>Salamandroidea</taxon>
        <taxon>Salamandridae</taxon>
        <taxon>Pleurodelinae</taxon>
        <taxon>Pleurodeles</taxon>
    </lineage>
</organism>
<name>A0AAV7QML9_PLEWA</name>
<evidence type="ECO:0000313" key="11">
    <source>
        <dbReference type="Proteomes" id="UP001066276"/>
    </source>
</evidence>
<keyword evidence="6" id="KW-0406">Ion transport</keyword>
<feature type="transmembrane region" description="Helical" evidence="9">
    <location>
        <begin position="179"/>
        <end position="198"/>
    </location>
</feature>
<keyword evidence="4 9" id="KW-0812">Transmembrane</keyword>
<keyword evidence="11" id="KW-1185">Reference proteome</keyword>
<evidence type="ECO:0000256" key="6">
    <source>
        <dbReference type="ARBA" id="ARBA00023065"/>
    </source>
</evidence>
<accession>A0AAV7QML9</accession>
<proteinExistence type="inferred from homology"/>
<keyword evidence="5 9" id="KW-1133">Transmembrane helix</keyword>
<dbReference type="Pfam" id="PF14798">
    <property type="entry name" value="Ca_hom_mod"/>
    <property type="match status" value="1"/>
</dbReference>
<evidence type="ECO:0000256" key="3">
    <source>
        <dbReference type="ARBA" id="ARBA00022448"/>
    </source>
</evidence>
<feature type="transmembrane region" description="Helical" evidence="9">
    <location>
        <begin position="21"/>
        <end position="37"/>
    </location>
</feature>
<dbReference type="PANTHER" id="PTHR32261:SF7">
    <property type="entry name" value="CALCIUM HOMEOSTASIS MODULATOR PROTEIN 3"/>
    <property type="match status" value="1"/>
</dbReference>
<evidence type="ECO:0000256" key="1">
    <source>
        <dbReference type="ARBA" id="ARBA00004141"/>
    </source>
</evidence>
<feature type="transmembrane region" description="Helical" evidence="9">
    <location>
        <begin position="49"/>
        <end position="71"/>
    </location>
</feature>